<keyword evidence="6" id="KW-0732">Signal</keyword>
<comment type="similarity">
    <text evidence="4">Belongs to the group II decarboxylase family.</text>
</comment>
<dbReference type="GO" id="GO:0030170">
    <property type="term" value="F:pyridoxal phosphate binding"/>
    <property type="evidence" value="ECO:0007669"/>
    <property type="project" value="InterPro"/>
</dbReference>
<dbReference type="GO" id="GO:0019752">
    <property type="term" value="P:carboxylic acid metabolic process"/>
    <property type="evidence" value="ECO:0007669"/>
    <property type="project" value="InterPro"/>
</dbReference>
<feature type="modified residue" description="N6-(pyridoxal phosphate)lysine" evidence="15">
    <location>
        <position position="1143"/>
    </location>
</feature>
<evidence type="ECO:0000256" key="13">
    <source>
        <dbReference type="ARBA" id="ARBA00023316"/>
    </source>
</evidence>
<accession>A0A9Q8WF34</accession>
<feature type="region of interest" description="Disordered" evidence="18">
    <location>
        <begin position="2088"/>
        <end position="2128"/>
    </location>
</feature>
<evidence type="ECO:0000256" key="6">
    <source>
        <dbReference type="ARBA" id="ARBA00022729"/>
    </source>
</evidence>
<keyword evidence="11" id="KW-0456">Lyase</keyword>
<comment type="function">
    <text evidence="14">RNA-binding nucleolar protein required for pre-rRNA processing. Involved in production of 18S rRNA and assembly of small ribosomal subunit.</text>
</comment>
<keyword evidence="17" id="KW-0175">Coiled coil</keyword>
<evidence type="ECO:0000256" key="9">
    <source>
        <dbReference type="ARBA" id="ARBA00022801"/>
    </source>
</evidence>
<evidence type="ECO:0000256" key="5">
    <source>
        <dbReference type="ARBA" id="ARBA00022525"/>
    </source>
</evidence>
<dbReference type="GO" id="GO:0004650">
    <property type="term" value="F:polygalacturonase activity"/>
    <property type="evidence" value="ECO:0007669"/>
    <property type="project" value="InterPro"/>
</dbReference>
<evidence type="ECO:0000256" key="12">
    <source>
        <dbReference type="ARBA" id="ARBA00023295"/>
    </source>
</evidence>
<feature type="region of interest" description="Disordered" evidence="18">
    <location>
        <begin position="1599"/>
        <end position="1618"/>
    </location>
</feature>
<protein>
    <submittedName>
        <fullName evidence="19">Pumilio-family RNA binding repeat domain-containing protein</fullName>
    </submittedName>
</protein>
<dbReference type="GeneID" id="73340426"/>
<evidence type="ECO:0000256" key="10">
    <source>
        <dbReference type="ARBA" id="ARBA00022898"/>
    </source>
</evidence>
<feature type="coiled-coil region" evidence="17">
    <location>
        <begin position="195"/>
        <end position="226"/>
    </location>
</feature>
<dbReference type="PANTHER" id="PTHR45677:SF8">
    <property type="entry name" value="CYSTEINE SULFINIC ACID DECARBOXYLASE"/>
    <property type="match status" value="1"/>
</dbReference>
<evidence type="ECO:0000256" key="16">
    <source>
        <dbReference type="RuleBase" id="RU361169"/>
    </source>
</evidence>
<evidence type="ECO:0000256" key="4">
    <source>
        <dbReference type="ARBA" id="ARBA00009533"/>
    </source>
</evidence>
<name>A0A9Q8WF34_9PEZI</name>
<keyword evidence="13" id="KW-0961">Cell wall biogenesis/degradation</keyword>
<evidence type="ECO:0000256" key="7">
    <source>
        <dbReference type="ARBA" id="ARBA00022737"/>
    </source>
</evidence>
<keyword evidence="10 15" id="KW-0663">Pyridoxal phosphate</keyword>
<evidence type="ECO:0000256" key="15">
    <source>
        <dbReference type="PIRSR" id="PIRSR602129-50"/>
    </source>
</evidence>
<feature type="region of interest" description="Disordered" evidence="18">
    <location>
        <begin position="1380"/>
        <end position="1479"/>
    </location>
</feature>
<organism evidence="19 20">
    <name type="scientific">Colletotrichum lupini</name>
    <dbReference type="NCBI Taxonomy" id="145971"/>
    <lineage>
        <taxon>Eukaryota</taxon>
        <taxon>Fungi</taxon>
        <taxon>Dikarya</taxon>
        <taxon>Ascomycota</taxon>
        <taxon>Pezizomycotina</taxon>
        <taxon>Sordariomycetes</taxon>
        <taxon>Hypocreomycetidae</taxon>
        <taxon>Glomerellales</taxon>
        <taxon>Glomerellaceae</taxon>
        <taxon>Colletotrichum</taxon>
        <taxon>Colletotrichum acutatum species complex</taxon>
    </lineage>
</organism>
<evidence type="ECO:0000256" key="2">
    <source>
        <dbReference type="ARBA" id="ARBA00004613"/>
    </source>
</evidence>
<keyword evidence="12 16" id="KW-0326">Glycosidase</keyword>
<dbReference type="GO" id="GO:0071555">
    <property type="term" value="P:cell wall organization"/>
    <property type="evidence" value="ECO:0007669"/>
    <property type="project" value="UniProtKB-KW"/>
</dbReference>
<dbReference type="Pfam" id="PF00282">
    <property type="entry name" value="Pyridoxal_deC"/>
    <property type="match status" value="1"/>
</dbReference>
<sequence length="2812" mass="307414">MSVDNLAKVEAAQQAVLRKTHGGKAGAQFVQEVKESLLFQYNWNELLSAAPTAITLVGSCHVATASPDAARISLKDSVPVGGFKYLRVAQNPTLRAWRVWYFQSSNIIETIARTVRAIQGLPDTQRNLTNELVKLRRLSTFCLTYAQETEKAFDTWLLAVSEFHQASVQEHGKTEKQSQTNLSAMLRAEIEASYKNKELERADKASEEMKESLQKQEKAFQTANDAVPSAWETCAMGALTSITSAGPVLIAQALPAIISAANPMTGVNGLVNGLTQIGRQGALNAAGAPPFARALLGAHQGGQPGGATLQFNDATPETDPAYVAAPLLAPFITTLLTYLTAGEGNTPDWSKFKDQASKNGAGTEGLTWLLTNLEMQQKSAKLGTGQPSVELTAVFDSSIAIVEDIKKEVANQQSFTSAKTDPASIKKWQDAITKAKLAVTKLEATAKSFPGSSSNAPKLNNISVDKKDNSAVTAALSTATEKLALNQRALETAQTNYTNAVAAAAEVQKRLTGIQTKLKGIEITGKALERVKEILIECIAILVELKVQISKLTTFFNALSTMVKVIIDTKVKNFDTDATAVGEEASQKGMLKLNDLDIETIYMSTLQIKAYFDLLQMTCQMYTNVHAKYVNPGLHLLTELSKVSKTAEEIAPKRDQLNNFTDAANKAINELVAQKQQEISDGLQSRIDAIAEQTDILHKVGVPMPAAGIIQAMRTGGEVIKDAVKDNLPSGMRVEQNLETLDPCQAVHGTDSASAASFPAGWVKSGPSKRFENLDIPIIHSVLPMSELLAFLKEFLKLSQTSGERKFQSLSTTTMNGTNGTNGHHAIPQTLKRAEEVEDLLDAVKGLIVPYIRAADEAAGQKANGFTSVDIEGVPSNVLVDTQKPEALVEKLKLSLPEGDGLGKEGLLDVVQKILRYSVNTWDQGFMDKLYASNTPVGVVSDLVLSVLNTNLHVYQVSPALSIIEKITARKFANLFGFNGPRAGGVTCQGGSASNLTSLVVARSALYPETKASGNGSHDFVIFTSAHGHYSVEKSALACGLGASSVWAVPIDDAGRMIPEALRELVVRAKAEGKTPLYVNSTAGTTVMGSYDPFEEISSICKEFGLWFHIDASWGGSAIFSGKQKAKLKGSHLADSLTVNPHKMMNVPVTCSFLLTPDEKVFHKANTLPAGYLFHNVDEAEDVWDLADLTLQCGRRGDSLKLALAWIYYGAGGFEQQIDHAFSLAEHLATLVQKSDNFVLVSSNPPPCLQVCFYYAPNGQLAEEPEANTRRTSEMVHKLIQRGFMIDYAPGERGSFFRVVVNCQTLQGTVEGLVKALEEVGKEIAACQTRPNQCQQKVHRRDAACAMCLGVDGATCMKLDQEMRRIEANLDGRRRRHFWGSMDDEPVFGTTNPPSSPAKYFSPCNLQPSITMPKPRTKRQAIRDERKKKRREVDEENYEANKQERSSKRRRVEDEEQHGEQQPAFDDAANEQEQSFRGNGPEVEFFGMLADEEQEYFRRADELLELNQFPSSEERDVFLQNVYKEARGKELKLASSQSLSRLMERLIILSNTRQKKQIFNAFATHFLSLVQHRFASHCCEKLFLESAPVVTQELGGIVPEPKADDEMDTEEDGEPTPENTMEDLFLMTLDEFEQHMGFLLTDRFGSHTLRVLLVVLSGRPLDDAATKSMLKSKKKEYISVQGATATADELTHQLRAVPESFTMATKKIIQDAVSGMDFTALRVLAKHPTGNPLLQLLLELDISLNHKKESAASTKDTLLYRLLPDAPKSLSDESSQAADFVNSMVYDQIGSRLLETLLTNCPGKIFKALSRNFFGERIATYVRNDIASYPALRVLNRASKDDLVEAVKKIVPAVPLLVTKARYNVLKTLFERCEARGAYEEKSALTRALTDALGSNPKDVVPKLCHLVEEEPAADDKKFQQDGPQNKTAVANHGCQLVTAMLKTSGNPVKVAQKSLLATPPDLLVKLATTSMASMTVLTTALATPAAPQNEFFHKALVGAIAPHAAELAQSQFGHNIVLAIIEVPSRGTDRSIPFHVKQTIIGALAEHERALRDSWMGRSVWRTWKGDMWKTRRSDWVKWAKEVDGPAEETKLKPWERRKLDQQRGLQPRPAAAAPARGKVDAEEQQEDIDQGKLIGNDDTVLDIGCQRRTGAASTTRERAGRRDCRAGPGLLNLSIQTGFRLGFFDAHDDNFHISDRQNLVASMQAQIQNIDCVPKLSRKLLLEMAQGLINSPCLRLTSLHLAEHEKKSRRVVCRTSGPGPSQAQVQARGSLLPTGKGTKFQHRNSQGQSRKRGIIFHPITRNGGSSELAFVCLSPFWDPLTPTLPSPSAIEAASAHRDQQNLRVYHFRYALTRETDVTLPLHSAHPLSQRQPTVSTFFAAVMLYRNLLPVAFSLAAPALAQTTKCVISPSSNATSDAAAIAEAFTKCASNAEIIFREGVEYKAYEPIVATKLSNVVITVNGNITLPEDIPTVQALVSAKGGTLTWFQIGGTNVQWIASTDPHAGWIKSHGQAWWDANKPGEAGTPNRPHLMQFSVTNGIMKNMKSLKPIGWNFSIKGKNITISDTVIDARSETSSFPFNTDGFDVGATDVTITNSNIFNGDDAIAINDGANNVLFKHATIGFETHGMSVGSLGSKVASVADVKNIRFEDVDVHGGLYAARFKSWIGGQGLAKNITWSNIRLDNVTFPIFVTQTYFNQASAGGDRPNNSSVMMEDFTWEHFSGSINTNNPGDGSCTTNPCWYNAGLPNLTHTEAVIIECNTQTSCKNFQTRDIKIHPQSCGAPKLICMNAMPTLNPNLGFECANGTFAPTA</sequence>
<dbReference type="SUPFAM" id="SSF48371">
    <property type="entry name" value="ARM repeat"/>
    <property type="match status" value="1"/>
</dbReference>
<evidence type="ECO:0000256" key="11">
    <source>
        <dbReference type="ARBA" id="ARBA00023239"/>
    </source>
</evidence>
<dbReference type="SUPFAM" id="SSF53383">
    <property type="entry name" value="PLP-dependent transferases"/>
    <property type="match status" value="1"/>
</dbReference>
<keyword evidence="20" id="KW-1185">Reference proteome</keyword>
<feature type="compositionally biased region" description="Acidic residues" evidence="18">
    <location>
        <begin position="1603"/>
        <end position="1615"/>
    </location>
</feature>
<dbReference type="InterPro" id="IPR001313">
    <property type="entry name" value="Pumilio_RNA-bd_rpt"/>
</dbReference>
<evidence type="ECO:0000256" key="18">
    <source>
        <dbReference type="SAM" id="MobiDB-lite"/>
    </source>
</evidence>
<feature type="compositionally biased region" description="Basic and acidic residues" evidence="18">
    <location>
        <begin position="2088"/>
        <end position="2103"/>
    </location>
</feature>
<evidence type="ECO:0000256" key="17">
    <source>
        <dbReference type="SAM" id="Coils"/>
    </source>
</evidence>
<keyword evidence="5" id="KW-0964">Secreted</keyword>
<comment type="subcellular location">
    <subcellularLocation>
        <location evidence="2">Secreted</location>
    </subcellularLocation>
</comment>
<gene>
    <name evidence="19" type="ORF">CLUP02_06417</name>
</gene>
<evidence type="ECO:0000256" key="1">
    <source>
        <dbReference type="ARBA" id="ARBA00001933"/>
    </source>
</evidence>
<dbReference type="Pfam" id="PF00295">
    <property type="entry name" value="Glyco_hydro_28"/>
    <property type="match status" value="1"/>
</dbReference>
<dbReference type="InterPro" id="IPR012334">
    <property type="entry name" value="Pectin_lyas_fold"/>
</dbReference>
<keyword evidence="7" id="KW-0677">Repeat</keyword>
<dbReference type="GO" id="GO:0005576">
    <property type="term" value="C:extracellular region"/>
    <property type="evidence" value="ECO:0007669"/>
    <property type="project" value="UniProtKB-SubCell"/>
</dbReference>
<feature type="compositionally biased region" description="Basic residues" evidence="18">
    <location>
        <begin position="1415"/>
        <end position="1430"/>
    </location>
</feature>
<dbReference type="GO" id="GO:0003723">
    <property type="term" value="F:RNA binding"/>
    <property type="evidence" value="ECO:0007669"/>
    <property type="project" value="InterPro"/>
</dbReference>
<evidence type="ECO:0000256" key="14">
    <source>
        <dbReference type="ARBA" id="ARBA00024893"/>
    </source>
</evidence>
<dbReference type="InterPro" id="IPR015421">
    <property type="entry name" value="PyrdxlP-dep_Trfase_major"/>
</dbReference>
<dbReference type="Gene3D" id="1.25.10.10">
    <property type="entry name" value="Leucine-rich Repeat Variant"/>
    <property type="match status" value="2"/>
</dbReference>
<dbReference type="Pfam" id="PF22493">
    <property type="entry name" value="PUF_NOP9"/>
    <property type="match status" value="1"/>
</dbReference>
<evidence type="ECO:0000256" key="8">
    <source>
        <dbReference type="ARBA" id="ARBA00022793"/>
    </source>
</evidence>
<dbReference type="InterPro" id="IPR015424">
    <property type="entry name" value="PyrdxlP-dep_Trfase"/>
</dbReference>
<comment type="cofactor">
    <cofactor evidence="1 15">
        <name>pyridoxal 5'-phosphate</name>
        <dbReference type="ChEBI" id="CHEBI:597326"/>
    </cofactor>
</comment>
<dbReference type="Proteomes" id="UP000830671">
    <property type="component" value="Chromosome 3"/>
</dbReference>
<dbReference type="InterPro" id="IPR002129">
    <property type="entry name" value="PyrdxlP-dep_de-COase"/>
</dbReference>
<dbReference type="PANTHER" id="PTHR45677">
    <property type="entry name" value="GLUTAMATE DECARBOXYLASE-RELATED"/>
    <property type="match status" value="1"/>
</dbReference>
<dbReference type="KEGG" id="clup:CLUP02_06417"/>
<dbReference type="InterPro" id="IPR016024">
    <property type="entry name" value="ARM-type_fold"/>
</dbReference>
<proteinExistence type="inferred from homology"/>
<feature type="compositionally biased region" description="Low complexity" evidence="18">
    <location>
        <begin position="2109"/>
        <end position="2118"/>
    </location>
</feature>
<dbReference type="InterPro" id="IPR011989">
    <property type="entry name" value="ARM-like"/>
</dbReference>
<evidence type="ECO:0000256" key="3">
    <source>
        <dbReference type="ARBA" id="ARBA00008834"/>
    </source>
</evidence>
<keyword evidence="9 16" id="KW-0378">Hydrolase</keyword>
<dbReference type="InterPro" id="IPR011050">
    <property type="entry name" value="Pectin_lyase_fold/virulence"/>
</dbReference>
<dbReference type="InterPro" id="IPR000743">
    <property type="entry name" value="Glyco_hydro_28"/>
</dbReference>
<comment type="similarity">
    <text evidence="3 16">Belongs to the glycosyl hydrolase 28 family.</text>
</comment>
<dbReference type="GO" id="GO:0005737">
    <property type="term" value="C:cytoplasm"/>
    <property type="evidence" value="ECO:0007669"/>
    <property type="project" value="TreeGrafter"/>
</dbReference>
<dbReference type="Gene3D" id="3.40.640.10">
    <property type="entry name" value="Type I PLP-dependent aspartate aminotransferase-like (Major domain)"/>
    <property type="match status" value="1"/>
</dbReference>
<dbReference type="RefSeq" id="XP_049142559.1">
    <property type="nucleotide sequence ID" value="XM_049285416.1"/>
</dbReference>
<dbReference type="Gene3D" id="2.160.20.10">
    <property type="entry name" value="Single-stranded right-handed beta-helix, Pectin lyase-like"/>
    <property type="match status" value="1"/>
</dbReference>
<dbReference type="GO" id="GO:0016831">
    <property type="term" value="F:carboxy-lyase activity"/>
    <property type="evidence" value="ECO:0007669"/>
    <property type="project" value="UniProtKB-KW"/>
</dbReference>
<dbReference type="SUPFAM" id="SSF51126">
    <property type="entry name" value="Pectin lyase-like"/>
    <property type="match status" value="1"/>
</dbReference>
<dbReference type="EMBL" id="CP019475">
    <property type="protein sequence ID" value="UQC80931.1"/>
    <property type="molecule type" value="Genomic_DNA"/>
</dbReference>
<evidence type="ECO:0000313" key="19">
    <source>
        <dbReference type="EMBL" id="UQC80931.1"/>
    </source>
</evidence>
<evidence type="ECO:0000313" key="20">
    <source>
        <dbReference type="Proteomes" id="UP000830671"/>
    </source>
</evidence>
<dbReference type="GO" id="GO:0005975">
    <property type="term" value="P:carbohydrate metabolic process"/>
    <property type="evidence" value="ECO:0007669"/>
    <property type="project" value="InterPro"/>
</dbReference>
<reference evidence="19" key="1">
    <citation type="journal article" date="2021" name="Mol. Plant Microbe Interact.">
        <title>Complete Genome Sequence of the Plant-Pathogenic Fungus Colletotrichum lupini.</title>
        <authorList>
            <person name="Baroncelli R."/>
            <person name="Pensec F."/>
            <person name="Da Lio D."/>
            <person name="Boufleur T."/>
            <person name="Vicente I."/>
            <person name="Sarrocco S."/>
            <person name="Picot A."/>
            <person name="Baraldi E."/>
            <person name="Sukno S."/>
            <person name="Thon M."/>
            <person name="Le Floch G."/>
        </authorList>
    </citation>
    <scope>NUCLEOTIDE SEQUENCE</scope>
    <source>
        <strain evidence="19">IMI 504893</strain>
    </source>
</reference>
<dbReference type="Gene3D" id="3.90.1150.170">
    <property type="match status" value="1"/>
</dbReference>
<keyword evidence="8" id="KW-0210">Decarboxylase</keyword>
<dbReference type="SMART" id="SM00025">
    <property type="entry name" value="Pumilio"/>
    <property type="match status" value="5"/>
</dbReference>